<name>A0A841HPY7_9GAMM</name>
<reference evidence="2 3" key="1">
    <citation type="submission" date="2020-08" db="EMBL/GenBank/DDBJ databases">
        <title>Genomic Encyclopedia of Type Strains, Phase IV (KMG-IV): sequencing the most valuable type-strain genomes for metagenomic binning, comparative biology and taxonomic classification.</title>
        <authorList>
            <person name="Goeker M."/>
        </authorList>
    </citation>
    <scope>NUCLEOTIDE SEQUENCE [LARGE SCALE GENOMIC DNA]</scope>
    <source>
        <strain evidence="2 3">DSM 26723</strain>
    </source>
</reference>
<dbReference type="EMBL" id="JACHHZ010000003">
    <property type="protein sequence ID" value="MBB6094178.1"/>
    <property type="molecule type" value="Genomic_DNA"/>
</dbReference>
<feature type="transmembrane region" description="Helical" evidence="1">
    <location>
        <begin position="259"/>
        <end position="282"/>
    </location>
</feature>
<dbReference type="Proteomes" id="UP000588068">
    <property type="component" value="Unassembled WGS sequence"/>
</dbReference>
<dbReference type="PANTHER" id="PTHR34219:SF6">
    <property type="entry name" value="BLR3280 PROTEIN"/>
    <property type="match status" value="1"/>
</dbReference>
<dbReference type="AlphaFoldDB" id="A0A841HPY7"/>
<evidence type="ECO:0000256" key="1">
    <source>
        <dbReference type="SAM" id="Phobius"/>
    </source>
</evidence>
<keyword evidence="1" id="KW-1133">Transmembrane helix</keyword>
<accession>A0A841HPY7</accession>
<dbReference type="RefSeq" id="WP_184333204.1">
    <property type="nucleotide sequence ID" value="NZ_JACHHZ010000003.1"/>
</dbReference>
<organism evidence="2 3">
    <name type="scientific">Povalibacter uvarum</name>
    <dbReference type="NCBI Taxonomy" id="732238"/>
    <lineage>
        <taxon>Bacteria</taxon>
        <taxon>Pseudomonadati</taxon>
        <taxon>Pseudomonadota</taxon>
        <taxon>Gammaproteobacteria</taxon>
        <taxon>Steroidobacterales</taxon>
        <taxon>Steroidobacteraceae</taxon>
        <taxon>Povalibacter</taxon>
    </lineage>
</organism>
<evidence type="ECO:0008006" key="4">
    <source>
        <dbReference type="Google" id="ProtNLM"/>
    </source>
</evidence>
<dbReference type="PANTHER" id="PTHR34219">
    <property type="entry name" value="IRON-REGULATED INNER MEMBRANE PROTEIN-RELATED"/>
    <property type="match status" value="1"/>
</dbReference>
<feature type="transmembrane region" description="Helical" evidence="1">
    <location>
        <begin position="464"/>
        <end position="485"/>
    </location>
</feature>
<gene>
    <name evidence="2" type="ORF">HNQ60_003059</name>
</gene>
<sequence length="492" mass="55547">MTGSQSLGSIALRWLVIGHRWLGIITCILFVVWFASGLVMMYVGYPSLTTAERMSRSRAIEWNRVRIEPERVLQGLSLAEFPRSFRLVMMNGEPVYQVVANGWPTRAVSAVDGRIIEHITPSQALSIARLSAPDAQPAVATTIELDQWSVAGTYNPHRPLHLVPLNDAPGTEVYISSVTGEIVLDSTRRERAWNWVGAVLHWFYFRDLRVNGPMWSQVVMWTSGIGIFGAITGLWLGIDRLRLRRGNPNSSVTPFRGWMAWHHIAGVIGGVFVLTWIFSGWLSMGPPVPWEKPFDPRRITAGTAAFAGNTEADFPMDAATFHRLTDRNAREAAFVWILGRPTIVLMNERSETQLIDAAAGNTTQLREADLVAAAPKLLADAKLVESETLDHEDAYWYSRRGERSVPVLRFKFDDADHTWVHVDPRTGKIVGWMRDSDRIHRWLFNALHSFDFRWLLNARPAWDLLLWVLSLAGLTISVSGVVIGWKHLKRRT</sequence>
<keyword evidence="3" id="KW-1185">Reference proteome</keyword>
<feature type="transmembrane region" description="Helical" evidence="1">
    <location>
        <begin position="218"/>
        <end position="238"/>
    </location>
</feature>
<keyword evidence="1" id="KW-0812">Transmembrane</keyword>
<evidence type="ECO:0000313" key="2">
    <source>
        <dbReference type="EMBL" id="MBB6094178.1"/>
    </source>
</evidence>
<proteinExistence type="predicted"/>
<comment type="caution">
    <text evidence="2">The sequence shown here is derived from an EMBL/GenBank/DDBJ whole genome shotgun (WGS) entry which is preliminary data.</text>
</comment>
<keyword evidence="1" id="KW-0472">Membrane</keyword>
<dbReference type="InterPro" id="IPR005625">
    <property type="entry name" value="PepSY-ass_TM"/>
</dbReference>
<protein>
    <recommendedName>
        <fullName evidence="4">Peptidase</fullName>
    </recommendedName>
</protein>
<evidence type="ECO:0000313" key="3">
    <source>
        <dbReference type="Proteomes" id="UP000588068"/>
    </source>
</evidence>
<dbReference type="Pfam" id="PF03929">
    <property type="entry name" value="PepSY_TM"/>
    <property type="match status" value="1"/>
</dbReference>
<feature type="transmembrane region" description="Helical" evidence="1">
    <location>
        <begin position="21"/>
        <end position="45"/>
    </location>
</feature>